<name>A0A1Y1HPR3_KLENI</name>
<dbReference type="EMBL" id="DF236994">
    <property type="protein sequence ID" value="GAQ80063.1"/>
    <property type="molecule type" value="Genomic_DNA"/>
</dbReference>
<dbReference type="InterPro" id="IPR011333">
    <property type="entry name" value="SKP1/BTB/POZ_sf"/>
</dbReference>
<proteinExistence type="predicted"/>
<dbReference type="OrthoDB" id="298084at2759"/>
<protein>
    <recommendedName>
        <fullName evidence="2">BTB domain-containing protein</fullName>
    </recommendedName>
</protein>
<comment type="pathway">
    <text evidence="1">Protein modification; protein ubiquitination.</text>
</comment>
<dbReference type="SUPFAM" id="SSF54695">
    <property type="entry name" value="POZ domain"/>
    <property type="match status" value="1"/>
</dbReference>
<dbReference type="CDD" id="cd18186">
    <property type="entry name" value="BTB_POZ_ZBTB_KLHL-like"/>
    <property type="match status" value="1"/>
</dbReference>
<dbReference type="InterPro" id="IPR045890">
    <property type="entry name" value="POB1-like"/>
</dbReference>
<dbReference type="Proteomes" id="UP000054558">
    <property type="component" value="Unassembled WGS sequence"/>
</dbReference>
<evidence type="ECO:0000313" key="4">
    <source>
        <dbReference type="Proteomes" id="UP000054558"/>
    </source>
</evidence>
<evidence type="ECO:0000256" key="1">
    <source>
        <dbReference type="ARBA" id="ARBA00004906"/>
    </source>
</evidence>
<evidence type="ECO:0000259" key="2">
    <source>
        <dbReference type="PROSITE" id="PS50097"/>
    </source>
</evidence>
<dbReference type="Pfam" id="PF00651">
    <property type="entry name" value="BTB"/>
    <property type="match status" value="1"/>
</dbReference>
<reference evidence="3 4" key="1">
    <citation type="journal article" date="2014" name="Nat. Commun.">
        <title>Klebsormidium flaccidum genome reveals primary factors for plant terrestrial adaptation.</title>
        <authorList>
            <person name="Hori K."/>
            <person name="Maruyama F."/>
            <person name="Fujisawa T."/>
            <person name="Togashi T."/>
            <person name="Yamamoto N."/>
            <person name="Seo M."/>
            <person name="Sato S."/>
            <person name="Yamada T."/>
            <person name="Mori H."/>
            <person name="Tajima N."/>
            <person name="Moriyama T."/>
            <person name="Ikeuchi M."/>
            <person name="Watanabe M."/>
            <person name="Wada H."/>
            <person name="Kobayashi K."/>
            <person name="Saito M."/>
            <person name="Masuda T."/>
            <person name="Sasaki-Sekimoto Y."/>
            <person name="Mashiguchi K."/>
            <person name="Awai K."/>
            <person name="Shimojima M."/>
            <person name="Masuda S."/>
            <person name="Iwai M."/>
            <person name="Nobusawa T."/>
            <person name="Narise T."/>
            <person name="Kondo S."/>
            <person name="Saito H."/>
            <person name="Sato R."/>
            <person name="Murakawa M."/>
            <person name="Ihara Y."/>
            <person name="Oshima-Yamada Y."/>
            <person name="Ohtaka K."/>
            <person name="Satoh M."/>
            <person name="Sonobe K."/>
            <person name="Ishii M."/>
            <person name="Ohtani R."/>
            <person name="Kanamori-Sato M."/>
            <person name="Honoki R."/>
            <person name="Miyazaki D."/>
            <person name="Mochizuki H."/>
            <person name="Umetsu J."/>
            <person name="Higashi K."/>
            <person name="Shibata D."/>
            <person name="Kamiya Y."/>
            <person name="Sato N."/>
            <person name="Nakamura Y."/>
            <person name="Tabata S."/>
            <person name="Ida S."/>
            <person name="Kurokawa K."/>
            <person name="Ohta H."/>
        </authorList>
    </citation>
    <scope>NUCLEOTIDE SEQUENCE [LARGE SCALE GENOMIC DNA]</scope>
    <source>
        <strain evidence="3 4">NIES-2285</strain>
    </source>
</reference>
<keyword evidence="4" id="KW-1185">Reference proteome</keyword>
<dbReference type="AlphaFoldDB" id="A0A1Y1HPR3"/>
<dbReference type="Gene3D" id="3.30.710.10">
    <property type="entry name" value="Potassium Channel Kv1.1, Chain A"/>
    <property type="match status" value="1"/>
</dbReference>
<dbReference type="InterPro" id="IPR000210">
    <property type="entry name" value="BTB/POZ_dom"/>
</dbReference>
<sequence length="169" mass="18489">MPHKFSGTIYFLDLDPWSEKRSFVTGLSNWRSLWKNSSRDTLPPHVEKIPVNSIVLAAKSRVLRTMMSNGMRESDKDTPLIVKVTNKESQAFKEMLCFLYCGTLSPSVQEPTTPVCDLVNLLLISDKFGVPSLMGAVVTLLGNRDHAVSASAELQLASSGTVSGLQASC</sequence>
<organism evidence="3 4">
    <name type="scientific">Klebsormidium nitens</name>
    <name type="common">Green alga</name>
    <name type="synonym">Ulothrix nitens</name>
    <dbReference type="NCBI Taxonomy" id="105231"/>
    <lineage>
        <taxon>Eukaryota</taxon>
        <taxon>Viridiplantae</taxon>
        <taxon>Streptophyta</taxon>
        <taxon>Klebsormidiophyceae</taxon>
        <taxon>Klebsormidiales</taxon>
        <taxon>Klebsormidiaceae</taxon>
        <taxon>Klebsormidium</taxon>
    </lineage>
</organism>
<gene>
    <name evidence="3" type="ORF">KFL_000450190</name>
</gene>
<feature type="domain" description="BTB" evidence="2">
    <location>
        <begin position="47"/>
        <end position="108"/>
    </location>
</feature>
<dbReference type="PROSITE" id="PS50097">
    <property type="entry name" value="BTB"/>
    <property type="match status" value="1"/>
</dbReference>
<evidence type="ECO:0000313" key="3">
    <source>
        <dbReference type="EMBL" id="GAQ80063.1"/>
    </source>
</evidence>
<dbReference type="PANTHER" id="PTHR46336">
    <property type="entry name" value="OS02G0260700 PROTEIN"/>
    <property type="match status" value="1"/>
</dbReference>
<dbReference type="PANTHER" id="PTHR46336:SF3">
    <property type="entry name" value="BTB_POZ DOMAIN-CONTAINING PROTEIN POB1"/>
    <property type="match status" value="1"/>
</dbReference>
<accession>A0A1Y1HPR3</accession>